<accession>A0A0C3ND56</accession>
<gene>
    <name evidence="4" type="ORF">M404DRAFT_17286</name>
</gene>
<dbReference type="GO" id="GO:0016491">
    <property type="term" value="F:oxidoreductase activity"/>
    <property type="evidence" value="ECO:0007669"/>
    <property type="project" value="UniProtKB-KW"/>
</dbReference>
<dbReference type="OrthoDB" id="37659at2759"/>
<name>A0A0C3ND56_PISTI</name>
<dbReference type="PANTHER" id="PTHR44196">
    <property type="entry name" value="DEHYDROGENASE/REDUCTASE SDR FAMILY MEMBER 7B"/>
    <property type="match status" value="1"/>
</dbReference>
<evidence type="ECO:0008006" key="6">
    <source>
        <dbReference type="Google" id="ProtNLM"/>
    </source>
</evidence>
<protein>
    <recommendedName>
        <fullName evidence="6">NAD(P)-binding protein</fullName>
    </recommendedName>
</protein>
<dbReference type="InParanoid" id="A0A0C3ND56"/>
<keyword evidence="5" id="KW-1185">Reference proteome</keyword>
<dbReference type="PRINTS" id="PR00081">
    <property type="entry name" value="GDHRDH"/>
</dbReference>
<reference evidence="5" key="2">
    <citation type="submission" date="2015-01" db="EMBL/GenBank/DDBJ databases">
        <title>Evolutionary Origins and Diversification of the Mycorrhizal Mutualists.</title>
        <authorList>
            <consortium name="DOE Joint Genome Institute"/>
            <consortium name="Mycorrhizal Genomics Consortium"/>
            <person name="Kohler A."/>
            <person name="Kuo A."/>
            <person name="Nagy L.G."/>
            <person name="Floudas D."/>
            <person name="Copeland A."/>
            <person name="Barry K.W."/>
            <person name="Cichocki N."/>
            <person name="Veneault-Fourrey C."/>
            <person name="LaButti K."/>
            <person name="Lindquist E.A."/>
            <person name="Lipzen A."/>
            <person name="Lundell T."/>
            <person name="Morin E."/>
            <person name="Murat C."/>
            <person name="Riley R."/>
            <person name="Ohm R."/>
            <person name="Sun H."/>
            <person name="Tunlid A."/>
            <person name="Henrissat B."/>
            <person name="Grigoriev I.V."/>
            <person name="Hibbett D.S."/>
            <person name="Martin F."/>
        </authorList>
    </citation>
    <scope>NUCLEOTIDE SEQUENCE [LARGE SCALE GENOMIC DNA]</scope>
    <source>
        <strain evidence="5">Marx 270</strain>
    </source>
</reference>
<proteinExistence type="inferred from homology"/>
<keyword evidence="3" id="KW-1133">Transmembrane helix</keyword>
<organism evidence="4 5">
    <name type="scientific">Pisolithus tinctorius Marx 270</name>
    <dbReference type="NCBI Taxonomy" id="870435"/>
    <lineage>
        <taxon>Eukaryota</taxon>
        <taxon>Fungi</taxon>
        <taxon>Dikarya</taxon>
        <taxon>Basidiomycota</taxon>
        <taxon>Agaricomycotina</taxon>
        <taxon>Agaricomycetes</taxon>
        <taxon>Agaricomycetidae</taxon>
        <taxon>Boletales</taxon>
        <taxon>Sclerodermatineae</taxon>
        <taxon>Pisolithaceae</taxon>
        <taxon>Pisolithus</taxon>
    </lineage>
</organism>
<dbReference type="GO" id="GO:0016020">
    <property type="term" value="C:membrane"/>
    <property type="evidence" value="ECO:0007669"/>
    <property type="project" value="TreeGrafter"/>
</dbReference>
<dbReference type="Pfam" id="PF00106">
    <property type="entry name" value="adh_short"/>
    <property type="match status" value="1"/>
</dbReference>
<sequence>MASEKVCTVLSRLAERVPQAPLYIAGAVSLSVVTCLLFRSRPPRRTQAIAISKEKVLVLGATSGVGRVIAQQYALRGAYVCVVGRREDKLNEVVQECVELAARNGFEGRGLGVRADISDVNDMIRVRETVEKAWSGLDTVIVAAGVSTLQPLMAVTGVEMSTPDIVGSQASPEGIQHAVNAAQAAVNANYLGSLVAAVTFIPLLTYTSSSPSILLLSSAAAVIPPPTRSIYASTKCASLMLYQALQIEHPSIKFTFFFPGTIEGDFRASAVDNPPGWTTPPKIHEDDPNKNGLKREVVARRCIRAIDRGERNVYIPRHYRVAHVLYWFWPAFIEWKTSVKYNFR</sequence>
<evidence type="ECO:0000313" key="4">
    <source>
        <dbReference type="EMBL" id="KIN93513.1"/>
    </source>
</evidence>
<comment type="similarity">
    <text evidence="1">Belongs to the short-chain dehydrogenases/reductases (SDR) family.</text>
</comment>
<evidence type="ECO:0000256" key="1">
    <source>
        <dbReference type="ARBA" id="ARBA00006484"/>
    </source>
</evidence>
<dbReference type="Proteomes" id="UP000054217">
    <property type="component" value="Unassembled WGS sequence"/>
</dbReference>
<reference evidence="4 5" key="1">
    <citation type="submission" date="2014-04" db="EMBL/GenBank/DDBJ databases">
        <authorList>
            <consortium name="DOE Joint Genome Institute"/>
            <person name="Kuo A."/>
            <person name="Kohler A."/>
            <person name="Costa M.D."/>
            <person name="Nagy L.G."/>
            <person name="Floudas D."/>
            <person name="Copeland A."/>
            <person name="Barry K.W."/>
            <person name="Cichocki N."/>
            <person name="Veneault-Fourrey C."/>
            <person name="LaButti K."/>
            <person name="Lindquist E.A."/>
            <person name="Lipzen A."/>
            <person name="Lundell T."/>
            <person name="Morin E."/>
            <person name="Murat C."/>
            <person name="Sun H."/>
            <person name="Tunlid A."/>
            <person name="Henrissat B."/>
            <person name="Grigoriev I.V."/>
            <person name="Hibbett D.S."/>
            <person name="Martin F."/>
            <person name="Nordberg H.P."/>
            <person name="Cantor M.N."/>
            <person name="Hua S.X."/>
        </authorList>
    </citation>
    <scope>NUCLEOTIDE SEQUENCE [LARGE SCALE GENOMIC DNA]</scope>
    <source>
        <strain evidence="4 5">Marx 270</strain>
    </source>
</reference>
<dbReference type="InterPro" id="IPR036291">
    <property type="entry name" value="NAD(P)-bd_dom_sf"/>
</dbReference>
<keyword evidence="3" id="KW-0812">Transmembrane</keyword>
<evidence type="ECO:0000313" key="5">
    <source>
        <dbReference type="Proteomes" id="UP000054217"/>
    </source>
</evidence>
<dbReference type="EMBL" id="KN832160">
    <property type="protein sequence ID" value="KIN93513.1"/>
    <property type="molecule type" value="Genomic_DNA"/>
</dbReference>
<feature type="transmembrane region" description="Helical" evidence="3">
    <location>
        <begin position="20"/>
        <end position="38"/>
    </location>
</feature>
<keyword evidence="3" id="KW-0472">Membrane</keyword>
<dbReference type="AlphaFoldDB" id="A0A0C3ND56"/>
<dbReference type="SUPFAM" id="SSF51735">
    <property type="entry name" value="NAD(P)-binding Rossmann-fold domains"/>
    <property type="match status" value="1"/>
</dbReference>
<dbReference type="PANTHER" id="PTHR44196:SF1">
    <property type="entry name" value="DEHYDROGENASE_REDUCTASE SDR FAMILY MEMBER 7B"/>
    <property type="match status" value="1"/>
</dbReference>
<keyword evidence="2" id="KW-0560">Oxidoreductase</keyword>
<evidence type="ECO:0000256" key="3">
    <source>
        <dbReference type="SAM" id="Phobius"/>
    </source>
</evidence>
<evidence type="ECO:0000256" key="2">
    <source>
        <dbReference type="ARBA" id="ARBA00023002"/>
    </source>
</evidence>
<dbReference type="HOGENOM" id="CLU_056799_1_0_1"/>
<dbReference type="InterPro" id="IPR002347">
    <property type="entry name" value="SDR_fam"/>
</dbReference>
<dbReference type="STRING" id="870435.A0A0C3ND56"/>
<dbReference type="Gene3D" id="3.40.50.720">
    <property type="entry name" value="NAD(P)-binding Rossmann-like Domain"/>
    <property type="match status" value="1"/>
</dbReference>